<name>A0A815CT36_ADIRI</name>
<keyword evidence="1" id="KW-0812">Transmembrane</keyword>
<dbReference type="Proteomes" id="UP000663828">
    <property type="component" value="Unassembled WGS sequence"/>
</dbReference>
<gene>
    <name evidence="2" type="ORF">EDS130_LOCUS19016</name>
    <name evidence="3" type="ORF">XAT740_LOCUS28166</name>
</gene>
<evidence type="ECO:0000313" key="3">
    <source>
        <dbReference type="EMBL" id="CAF1287751.1"/>
    </source>
</evidence>
<keyword evidence="1" id="KW-1133">Transmembrane helix</keyword>
<accession>A0A815CT36</accession>
<keyword evidence="4" id="KW-1185">Reference proteome</keyword>
<dbReference type="OrthoDB" id="10049501at2759"/>
<evidence type="ECO:0000313" key="4">
    <source>
        <dbReference type="Proteomes" id="UP000663828"/>
    </source>
</evidence>
<dbReference type="EMBL" id="CAJNOJ010000090">
    <property type="protein sequence ID" value="CAF1081926.1"/>
    <property type="molecule type" value="Genomic_DNA"/>
</dbReference>
<dbReference type="AlphaFoldDB" id="A0A815CT36"/>
<reference evidence="3" key="1">
    <citation type="submission" date="2021-02" db="EMBL/GenBank/DDBJ databases">
        <authorList>
            <person name="Nowell W R."/>
        </authorList>
    </citation>
    <scope>NUCLEOTIDE SEQUENCE</scope>
</reference>
<keyword evidence="1" id="KW-0472">Membrane</keyword>
<comment type="caution">
    <text evidence="3">The sequence shown here is derived from an EMBL/GenBank/DDBJ whole genome shotgun (WGS) entry which is preliminary data.</text>
</comment>
<evidence type="ECO:0000256" key="1">
    <source>
        <dbReference type="SAM" id="Phobius"/>
    </source>
</evidence>
<feature type="transmembrane region" description="Helical" evidence="1">
    <location>
        <begin position="20"/>
        <end position="40"/>
    </location>
</feature>
<dbReference type="Proteomes" id="UP000663852">
    <property type="component" value="Unassembled WGS sequence"/>
</dbReference>
<proteinExistence type="predicted"/>
<dbReference type="EMBL" id="CAJNOR010002392">
    <property type="protein sequence ID" value="CAF1287751.1"/>
    <property type="molecule type" value="Genomic_DNA"/>
</dbReference>
<protein>
    <submittedName>
        <fullName evidence="3">Uncharacterized protein</fullName>
    </submittedName>
</protein>
<evidence type="ECO:0000313" key="2">
    <source>
        <dbReference type="EMBL" id="CAF1081926.1"/>
    </source>
</evidence>
<sequence>MINNTTSTAGETFVHNDDFGAAAFIVVVLLWYASSFAFLLKMQTGTSMDMFDTTRASSKKVFVQSLRDQTNNTKILKELVDKEKRDKLWDIYLGDSHDRITQAETRRIQNIEKQLASIDPYRRDSVQQILDDDFREYLDSDARSSDTEASSLNFRLRTRRRSSLDYQILRQWKSLAEELKPNEYWPWAIQRLFIRRHLRRQRYVTDTGLMP</sequence>
<organism evidence="3 4">
    <name type="scientific">Adineta ricciae</name>
    <name type="common">Rotifer</name>
    <dbReference type="NCBI Taxonomy" id="249248"/>
    <lineage>
        <taxon>Eukaryota</taxon>
        <taxon>Metazoa</taxon>
        <taxon>Spiralia</taxon>
        <taxon>Gnathifera</taxon>
        <taxon>Rotifera</taxon>
        <taxon>Eurotatoria</taxon>
        <taxon>Bdelloidea</taxon>
        <taxon>Adinetida</taxon>
        <taxon>Adinetidae</taxon>
        <taxon>Adineta</taxon>
    </lineage>
</organism>